<evidence type="ECO:0000256" key="1">
    <source>
        <dbReference type="ARBA" id="ARBA00004191"/>
    </source>
</evidence>
<reference evidence="11" key="2">
    <citation type="submission" date="2025-08" db="UniProtKB">
        <authorList>
            <consortium name="RefSeq"/>
        </authorList>
    </citation>
    <scope>IDENTIFICATION</scope>
    <source>
        <tissue evidence="11">Leaf</tissue>
    </source>
</reference>
<name>A0ABM3GYP0_9MYRT</name>
<dbReference type="SUPFAM" id="SSF51126">
    <property type="entry name" value="Pectin lyase-like"/>
    <property type="match status" value="1"/>
</dbReference>
<dbReference type="Proteomes" id="UP000827889">
    <property type="component" value="Chromosome 2"/>
</dbReference>
<evidence type="ECO:0000256" key="9">
    <source>
        <dbReference type="RuleBase" id="RU361169"/>
    </source>
</evidence>
<dbReference type="PROSITE" id="PS00502">
    <property type="entry name" value="POLYGALACTURONASE"/>
    <property type="match status" value="1"/>
</dbReference>
<evidence type="ECO:0000256" key="8">
    <source>
        <dbReference type="PROSITE-ProRule" id="PRU10052"/>
    </source>
</evidence>
<protein>
    <submittedName>
        <fullName evidence="11">Polygalacturonase-like</fullName>
    </submittedName>
</protein>
<dbReference type="GeneID" id="115737427"/>
<accession>A0ABM3GYP0</accession>
<dbReference type="InterPro" id="IPR011050">
    <property type="entry name" value="Pectin_lyase_fold/virulence"/>
</dbReference>
<feature type="active site" evidence="8">
    <location>
        <position position="322"/>
    </location>
</feature>
<keyword evidence="5 9" id="KW-0378">Hydrolase</keyword>
<evidence type="ECO:0000256" key="3">
    <source>
        <dbReference type="ARBA" id="ARBA00022512"/>
    </source>
</evidence>
<evidence type="ECO:0000256" key="6">
    <source>
        <dbReference type="ARBA" id="ARBA00023295"/>
    </source>
</evidence>
<dbReference type="Gene3D" id="2.160.20.10">
    <property type="entry name" value="Single-stranded right-handed beta-helix, Pectin lyase-like"/>
    <property type="match status" value="1"/>
</dbReference>
<dbReference type="PANTHER" id="PTHR31375">
    <property type="match status" value="1"/>
</dbReference>
<gene>
    <name evidence="11" type="primary">LOC115737427</name>
</gene>
<keyword evidence="3" id="KW-0134">Cell wall</keyword>
<evidence type="ECO:0000256" key="5">
    <source>
        <dbReference type="ARBA" id="ARBA00022801"/>
    </source>
</evidence>
<dbReference type="InterPro" id="IPR012334">
    <property type="entry name" value="Pectin_lyas_fold"/>
</dbReference>
<sequence length="494" mass="52734">MATKDLIIGEPSATLVSSQLLDVDPVGDAEAGYETEYYETDAYEGLGSDVEGEDDDFSRRRSRFSKYDPNCGFSISACSLFMVSALLLTSEMEVGAAGKTFSVSDYGAVGDGLADDSPAFIKAWNDACNTTAGASTISVPQGKQYRLSSINFTGPCKSFINLVVSGKIITPKDPNAWKGQDPSKWLTFKSVNGLNISGPGSFDGNGEAWWDISCKLKPKPGCNMLAPTMLGFYSCNGVYLQSLDFSNSPQTHVTLSGSSDVHLMYLNISAPEWSPNTDGIHIQDSHAVSIHDSIIGTGDDCISIGDQTSNINITSIECGPGHGISIGSLGSSGNEVSVQNINVRKINFHGTTNGARIKTWQVGRGQVSQITFADLNFTGVQNPIIIDQHYCGTRNACPSTVAIVGNQSQTTYTFEDCKTGVQISDVHYQRAFGTSSTKVAVNLNCSDNVPCTHIDLDTVELDPAIRGEELISSCNNAFGTAEGMVKPSSCLRRS</sequence>
<dbReference type="Pfam" id="PF00295">
    <property type="entry name" value="Glyco_hydro_28"/>
    <property type="match status" value="1"/>
</dbReference>
<keyword evidence="10" id="KW-1185">Reference proteome</keyword>
<keyword evidence="7" id="KW-0961">Cell wall biogenesis/degradation</keyword>
<dbReference type="InterPro" id="IPR000743">
    <property type="entry name" value="Glyco_hydro_28"/>
</dbReference>
<comment type="subcellular location">
    <subcellularLocation>
        <location evidence="1">Secreted</location>
        <location evidence="1">Cell wall</location>
    </subcellularLocation>
</comment>
<keyword evidence="4" id="KW-0964">Secreted</keyword>
<evidence type="ECO:0000256" key="2">
    <source>
        <dbReference type="ARBA" id="ARBA00008834"/>
    </source>
</evidence>
<comment type="similarity">
    <text evidence="2 9">Belongs to the glycosyl hydrolase 28 family.</text>
</comment>
<keyword evidence="6 9" id="KW-0326">Glycosidase</keyword>
<reference evidence="10" key="1">
    <citation type="submission" date="2025-05" db="UniProtKB">
        <authorList>
            <consortium name="RefSeq"/>
        </authorList>
    </citation>
    <scope>NUCLEOTIDE SEQUENCE [LARGE SCALE GENOMIC DNA]</scope>
</reference>
<evidence type="ECO:0000313" key="10">
    <source>
        <dbReference type="Proteomes" id="UP000827889"/>
    </source>
</evidence>
<evidence type="ECO:0000256" key="7">
    <source>
        <dbReference type="ARBA" id="ARBA00023316"/>
    </source>
</evidence>
<evidence type="ECO:0000313" key="11">
    <source>
        <dbReference type="RefSeq" id="XP_048129472.1"/>
    </source>
</evidence>
<dbReference type="RefSeq" id="XP_048129472.1">
    <property type="nucleotide sequence ID" value="XM_048273515.1"/>
</dbReference>
<evidence type="ECO:0000256" key="4">
    <source>
        <dbReference type="ARBA" id="ARBA00022525"/>
    </source>
</evidence>
<proteinExistence type="inferred from homology"/>
<organism evidence="10 11">
    <name type="scientific">Rhodamnia argentea</name>
    <dbReference type="NCBI Taxonomy" id="178133"/>
    <lineage>
        <taxon>Eukaryota</taxon>
        <taxon>Viridiplantae</taxon>
        <taxon>Streptophyta</taxon>
        <taxon>Embryophyta</taxon>
        <taxon>Tracheophyta</taxon>
        <taxon>Spermatophyta</taxon>
        <taxon>Magnoliopsida</taxon>
        <taxon>eudicotyledons</taxon>
        <taxon>Gunneridae</taxon>
        <taxon>Pentapetalae</taxon>
        <taxon>rosids</taxon>
        <taxon>malvids</taxon>
        <taxon>Myrtales</taxon>
        <taxon>Myrtaceae</taxon>
        <taxon>Myrtoideae</taxon>
        <taxon>Myrteae</taxon>
        <taxon>Australasian group</taxon>
        <taxon>Rhodamnia</taxon>
    </lineage>
</organism>